<name>A0ABQ4V898_9MYCO</name>
<gene>
    <name evidence="2" type="ORF">NGTWS1702_10070</name>
</gene>
<dbReference type="PANTHER" id="PTHR21197:SF0">
    <property type="entry name" value="UDP-GALACTOPYRANOSE MUTASE"/>
    <property type="match status" value="1"/>
</dbReference>
<sequence length="465" mass="52237">MESTRNPLIIGAGPAGLTAALELVKRGVTPRIYEASGGVGGLARTPVDGGWRVDPGGHRFFTRSEEISDLWRSLLPADQWIAVPRRSAMLVKGHFVRYPLVGRDLLTQMGLRSGMRGLSSLYWSRLRHGTPIVHRSASFREWGTYEFGRYWYNTFFDSYVSKTWLTDPGNITSDWANQRIKPIGWRQRAEQDREASDVFRYPRFGPGQLWDAAAAALAEAAVLPVLNSPVVRVAVDGKNWAVELQGGQTVSADAVFSSMPLRLLVEALDPGPPKHIRAVAAALKHRGLVTVGVALQQRYNIPFNWVYTPGPEFRVGRIQNYRRWSNELSPGDWDGTHLGFEYFLRPDDELLSASDECFSEIVEKDLRALGIGNATIERVMVVRSPYAYPVYDSVRERGVARIRDYLRLNHPSLHPMGRNGMHHYDNQDHAMLSALRSVDRYLGRNVDPWGVNADRGHHESGILLG</sequence>
<dbReference type="Pfam" id="PF01593">
    <property type="entry name" value="Amino_oxidase"/>
    <property type="match status" value="1"/>
</dbReference>
<evidence type="ECO:0000313" key="2">
    <source>
        <dbReference type="EMBL" id="GJF11975.1"/>
    </source>
</evidence>
<dbReference type="Gene3D" id="3.50.50.60">
    <property type="entry name" value="FAD/NAD(P)-binding domain"/>
    <property type="match status" value="1"/>
</dbReference>
<dbReference type="PRINTS" id="PR00419">
    <property type="entry name" value="ADXRDTASE"/>
</dbReference>
<feature type="domain" description="Amine oxidase" evidence="1">
    <location>
        <begin position="15"/>
        <end position="369"/>
    </location>
</feature>
<dbReference type="InterPro" id="IPR036188">
    <property type="entry name" value="FAD/NAD-bd_sf"/>
</dbReference>
<accession>A0ABQ4V898</accession>
<dbReference type="EMBL" id="BPRH01001077">
    <property type="protein sequence ID" value="GJF11975.1"/>
    <property type="molecule type" value="Genomic_DNA"/>
</dbReference>
<dbReference type="InterPro" id="IPR002937">
    <property type="entry name" value="Amino_oxidase"/>
</dbReference>
<protein>
    <recommendedName>
        <fullName evidence="1">Amine oxidase domain-containing protein</fullName>
    </recommendedName>
</protein>
<keyword evidence="3" id="KW-1185">Reference proteome</keyword>
<organism evidence="2 3">
    <name type="scientific">Mycolicibacterium cyprinidarum</name>
    <dbReference type="NCBI Taxonomy" id="2860311"/>
    <lineage>
        <taxon>Bacteria</taxon>
        <taxon>Bacillati</taxon>
        <taxon>Actinomycetota</taxon>
        <taxon>Actinomycetes</taxon>
        <taxon>Mycobacteriales</taxon>
        <taxon>Mycobacteriaceae</taxon>
        <taxon>Mycolicibacterium</taxon>
    </lineage>
</organism>
<dbReference type="NCBIfam" id="NF005547">
    <property type="entry name" value="PRK07208.1-3"/>
    <property type="match status" value="1"/>
</dbReference>
<evidence type="ECO:0000313" key="3">
    <source>
        <dbReference type="Proteomes" id="UP001060504"/>
    </source>
</evidence>
<evidence type="ECO:0000259" key="1">
    <source>
        <dbReference type="Pfam" id="PF01593"/>
    </source>
</evidence>
<dbReference type="SUPFAM" id="SSF51905">
    <property type="entry name" value="FAD/NAD(P)-binding domain"/>
    <property type="match status" value="1"/>
</dbReference>
<proteinExistence type="predicted"/>
<dbReference type="PANTHER" id="PTHR21197">
    <property type="entry name" value="UDP-GALACTOPYRANOSE MUTASE"/>
    <property type="match status" value="1"/>
</dbReference>
<dbReference type="Proteomes" id="UP001060504">
    <property type="component" value="Unassembled WGS sequence"/>
</dbReference>
<reference evidence="2 3" key="1">
    <citation type="submission" date="2021-08" db="EMBL/GenBank/DDBJ databases">
        <title>Draft genome sequence of Mycolicibacterium sp. NGTWS1702 strain.</title>
        <authorList>
            <person name="Matsumoto M."/>
            <person name="Tang B.C.C."/>
            <person name="Machida Y."/>
            <person name="Matoyama H."/>
            <person name="Kishihara T."/>
            <person name="Sato S."/>
            <person name="Kondo I."/>
            <person name="Sano M."/>
            <person name="Kato G."/>
        </authorList>
    </citation>
    <scope>NUCLEOTIDE SEQUENCE [LARGE SCALE GENOMIC DNA]</scope>
    <source>
        <strain evidence="2 3">NGTWSNA01</strain>
    </source>
</reference>
<comment type="caution">
    <text evidence="2">The sequence shown here is derived from an EMBL/GenBank/DDBJ whole genome shotgun (WGS) entry which is preliminary data.</text>
</comment>